<dbReference type="SUPFAM" id="SSF53335">
    <property type="entry name" value="S-adenosyl-L-methionine-dependent methyltransferases"/>
    <property type="match status" value="1"/>
</dbReference>
<dbReference type="Gene3D" id="3.40.50.150">
    <property type="entry name" value="Vaccinia Virus protein VP39"/>
    <property type="match status" value="1"/>
</dbReference>
<reference evidence="3" key="1">
    <citation type="submission" date="2020-02" db="EMBL/GenBank/DDBJ databases">
        <authorList>
            <person name="Meier V. D."/>
        </authorList>
    </citation>
    <scope>NUCLEOTIDE SEQUENCE</scope>
    <source>
        <strain evidence="3">AVDCRST_MAG87</strain>
    </source>
</reference>
<feature type="domain" description="Methyltransferase type 11" evidence="2">
    <location>
        <begin position="109"/>
        <end position="203"/>
    </location>
</feature>
<feature type="region of interest" description="Disordered" evidence="1">
    <location>
        <begin position="1"/>
        <end position="59"/>
    </location>
</feature>
<dbReference type="PANTHER" id="PTHR42912">
    <property type="entry name" value="METHYLTRANSFERASE"/>
    <property type="match status" value="1"/>
</dbReference>
<sequence length="297" mass="32391">MSNQKQGVIGHPNGTRETQGSEAPDGLPAAGAVEQQPLPAASVAVQEVSPSGTADAPVKAANDVFDPSQTDFDTVADAYDDSLPHHVMDHYLDKRAEFIRRHVAPGRVVDVGCGTGVLAARLSDEGYDVTGVDPFRGMLKYLKKRRPGIDAVHAFGQNLPFADDTFDLAYCVAVMHHVADPAAVRETVLEMTRVTKPGGHILIWDHNPRNPYWPILMKRVPQDTGAERLIPEKEFLEALHAGGARPIVVQPHSLIPDFAPRRLMPLAITTESIVERVPLLNRLCAHNVILAVKTIQR</sequence>
<dbReference type="CDD" id="cd02440">
    <property type="entry name" value="AdoMet_MTases"/>
    <property type="match status" value="1"/>
</dbReference>
<organism evidence="3">
    <name type="scientific">uncultured Thermomicrobiales bacterium</name>
    <dbReference type="NCBI Taxonomy" id="1645740"/>
    <lineage>
        <taxon>Bacteria</taxon>
        <taxon>Pseudomonadati</taxon>
        <taxon>Thermomicrobiota</taxon>
        <taxon>Thermomicrobia</taxon>
        <taxon>Thermomicrobiales</taxon>
        <taxon>environmental samples</taxon>
    </lineage>
</organism>
<proteinExistence type="predicted"/>
<dbReference type="InterPro" id="IPR050508">
    <property type="entry name" value="Methyltransf_Superfamily"/>
</dbReference>
<gene>
    <name evidence="3" type="ORF">AVDCRST_MAG87-3168</name>
</gene>
<dbReference type="EMBL" id="CADCWJ010000701">
    <property type="protein sequence ID" value="CAA9579284.1"/>
    <property type="molecule type" value="Genomic_DNA"/>
</dbReference>
<evidence type="ECO:0000313" key="3">
    <source>
        <dbReference type="EMBL" id="CAA9579284.1"/>
    </source>
</evidence>
<evidence type="ECO:0000259" key="2">
    <source>
        <dbReference type="Pfam" id="PF08241"/>
    </source>
</evidence>
<dbReference type="AlphaFoldDB" id="A0A6J4VLI2"/>
<name>A0A6J4VLI2_9BACT</name>
<dbReference type="Pfam" id="PF08241">
    <property type="entry name" value="Methyltransf_11"/>
    <property type="match status" value="1"/>
</dbReference>
<protein>
    <recommendedName>
        <fullName evidence="2">Methyltransferase type 11 domain-containing protein</fullName>
    </recommendedName>
</protein>
<accession>A0A6J4VLI2</accession>
<evidence type="ECO:0000256" key="1">
    <source>
        <dbReference type="SAM" id="MobiDB-lite"/>
    </source>
</evidence>
<dbReference type="GO" id="GO:0008757">
    <property type="term" value="F:S-adenosylmethionine-dependent methyltransferase activity"/>
    <property type="evidence" value="ECO:0007669"/>
    <property type="project" value="InterPro"/>
</dbReference>
<dbReference type="InterPro" id="IPR029063">
    <property type="entry name" value="SAM-dependent_MTases_sf"/>
</dbReference>
<dbReference type="InterPro" id="IPR013216">
    <property type="entry name" value="Methyltransf_11"/>
</dbReference>